<sequence>MPIDIGIDLGTANSLVAVKGKGIVVSEPSVVGLDRVTHKVLKVGNEAFEMAGKTPENIVVIRPLKSGVIADDYTTEIMVKYLISKAKGHVGFSVFPQRLRVVVGVPTGATPVERRAVEDACRNAGARDVWVVQEPLAAAVGAGLPITEPRGNMIVDVGGGTTEAAVISLGGLVSWKSVPVAGDAFTERIIEFVKSEYNLFIGERTAEMIKINIGSAYPMEKMQMEVTGRDLLTGLPKRITISSDAVRDAFKDLLGSIVDAVKGTLEATPPELISDIMETGFYLTGGGSLLKGLDRLLSERTGVPVHTVEDPLTAVARGAGVIAGNMHLLKEILQA</sequence>
<dbReference type="Pfam" id="PF06723">
    <property type="entry name" value="MreB_Mbl"/>
    <property type="match status" value="1"/>
</dbReference>
<dbReference type="HAMAP" id="MF_02207">
    <property type="entry name" value="MreB"/>
    <property type="match status" value="1"/>
</dbReference>
<dbReference type="NCBIfam" id="TIGR00904">
    <property type="entry name" value="mreB"/>
    <property type="match status" value="1"/>
</dbReference>
<dbReference type="RefSeq" id="WP_012544705.1">
    <property type="nucleotide sequence ID" value="NC_011295.1"/>
</dbReference>
<dbReference type="GO" id="GO:0005524">
    <property type="term" value="F:ATP binding"/>
    <property type="evidence" value="ECO:0007669"/>
    <property type="project" value="UniProtKB-KW"/>
</dbReference>
<reference evidence="7 8" key="2">
    <citation type="journal article" date="2014" name="Genome Announc.">
        <title>Complete Genome Sequence of Coprothermobacter proteolyticus DSM 5265.</title>
        <authorList>
            <person name="Alexiev A."/>
            <person name="Coil D.A."/>
            <person name="Badger J.H."/>
            <person name="Enticknap J."/>
            <person name="Ward N."/>
            <person name="Robb F.T."/>
            <person name="Eisen J.A."/>
        </authorList>
    </citation>
    <scope>NUCLEOTIDE SEQUENCE [LARGE SCALE GENOMIC DNA]</scope>
    <source>
        <strain evidence="8">ATCC 35245 / DSM 5265 / OCM 4 / BT</strain>
    </source>
</reference>
<evidence type="ECO:0000256" key="4">
    <source>
        <dbReference type="ARBA" id="ARBA00022960"/>
    </source>
</evidence>
<evidence type="ECO:0000256" key="5">
    <source>
        <dbReference type="ARBA" id="ARBA00023458"/>
    </source>
</evidence>
<dbReference type="Proteomes" id="UP000001732">
    <property type="component" value="Chromosome"/>
</dbReference>
<dbReference type="STRING" id="309798.COPRO5265_0529"/>
<comment type="subunit">
    <text evidence="6">Forms polymers.</text>
</comment>
<dbReference type="PANTHER" id="PTHR42749">
    <property type="entry name" value="CELL SHAPE-DETERMINING PROTEIN MREB"/>
    <property type="match status" value="1"/>
</dbReference>
<dbReference type="Gene3D" id="3.30.420.40">
    <property type="match status" value="3"/>
</dbReference>
<keyword evidence="8" id="KW-1185">Reference proteome</keyword>
<gene>
    <name evidence="6 7" type="primary">mreB</name>
    <name evidence="7" type="ordered locus">COPRO5265_0529</name>
</gene>
<evidence type="ECO:0000256" key="3">
    <source>
        <dbReference type="ARBA" id="ARBA00022840"/>
    </source>
</evidence>
<organism evidence="7 8">
    <name type="scientific">Coprothermobacter proteolyticus (strain ATCC 35245 / DSM 5265 / OCM 4 / BT)</name>
    <dbReference type="NCBI Taxonomy" id="309798"/>
    <lineage>
        <taxon>Bacteria</taxon>
        <taxon>Pseudomonadati</taxon>
        <taxon>Coprothermobacterota</taxon>
        <taxon>Coprothermobacteria</taxon>
        <taxon>Coprothermobacterales</taxon>
        <taxon>Coprothermobacteraceae</taxon>
        <taxon>Coprothermobacter</taxon>
    </lineage>
</organism>
<dbReference type="HOGENOM" id="CLU_052037_0_0_9"/>
<proteinExistence type="inferred from homology"/>
<dbReference type="InterPro" id="IPR043129">
    <property type="entry name" value="ATPase_NBD"/>
</dbReference>
<comment type="function">
    <text evidence="6">Forms membrane-associated dynamic filaments that are essential for cell shape determination. Acts by regulating cell wall synthesis and cell elongation, and thus cell shape. A feedback loop between cell geometry and MreB localization may maintain elongated cell shape by targeting cell wall growth to regions of negative cell wall curvature.</text>
</comment>
<evidence type="ECO:0000256" key="2">
    <source>
        <dbReference type="ARBA" id="ARBA00022741"/>
    </source>
</evidence>
<dbReference type="EMBL" id="CP001145">
    <property type="protein sequence ID" value="ACI18055.1"/>
    <property type="molecule type" value="Genomic_DNA"/>
</dbReference>
<dbReference type="PANTHER" id="PTHR42749:SF1">
    <property type="entry name" value="CELL SHAPE-DETERMINING PROTEIN MREB"/>
    <property type="match status" value="1"/>
</dbReference>
<keyword evidence="4 6" id="KW-0133">Cell shape</keyword>
<feature type="binding site" evidence="6">
    <location>
        <begin position="159"/>
        <end position="161"/>
    </location>
    <ligand>
        <name>ATP</name>
        <dbReference type="ChEBI" id="CHEBI:30616"/>
    </ligand>
</feature>
<dbReference type="OrthoDB" id="9768127at2"/>
<dbReference type="GO" id="GO:0008360">
    <property type="term" value="P:regulation of cell shape"/>
    <property type="evidence" value="ECO:0007669"/>
    <property type="project" value="UniProtKB-UniRule"/>
</dbReference>
<dbReference type="NCBIfam" id="NF010539">
    <property type="entry name" value="PRK13927.1"/>
    <property type="match status" value="1"/>
</dbReference>
<feature type="binding site" evidence="6">
    <location>
        <begin position="286"/>
        <end position="289"/>
    </location>
    <ligand>
        <name>ATP</name>
        <dbReference type="ChEBI" id="CHEBI:30616"/>
    </ligand>
</feature>
<keyword evidence="2 6" id="KW-0547">Nucleotide-binding</keyword>
<evidence type="ECO:0000256" key="1">
    <source>
        <dbReference type="ARBA" id="ARBA00022490"/>
    </source>
</evidence>
<name>B5Y7Z0_COPPD</name>
<evidence type="ECO:0000313" key="8">
    <source>
        <dbReference type="Proteomes" id="UP000001732"/>
    </source>
</evidence>
<dbReference type="InterPro" id="IPR056546">
    <property type="entry name" value="MreB_MamK-like"/>
</dbReference>
<protein>
    <recommendedName>
        <fullName evidence="6">Cell shape-determining protein MreB</fullName>
    </recommendedName>
</protein>
<keyword evidence="3 6" id="KW-0067">ATP-binding</keyword>
<dbReference type="AlphaFoldDB" id="B5Y7Z0"/>
<dbReference type="KEGG" id="cpo:COPRO5265_0529"/>
<dbReference type="GO" id="GO:0005737">
    <property type="term" value="C:cytoplasm"/>
    <property type="evidence" value="ECO:0007669"/>
    <property type="project" value="UniProtKB-SubCell"/>
</dbReference>
<dbReference type="InterPro" id="IPR004753">
    <property type="entry name" value="MreB"/>
</dbReference>
<accession>B5Y7Z0</accession>
<keyword evidence="1 6" id="KW-0963">Cytoplasm</keyword>
<dbReference type="CDD" id="cd10225">
    <property type="entry name" value="ASKHA_NBD_MreB-like"/>
    <property type="match status" value="1"/>
</dbReference>
<dbReference type="PRINTS" id="PR01652">
    <property type="entry name" value="SHAPEPROTEIN"/>
</dbReference>
<dbReference type="GO" id="GO:0000902">
    <property type="term" value="P:cell morphogenesis"/>
    <property type="evidence" value="ECO:0007669"/>
    <property type="project" value="InterPro"/>
</dbReference>
<feature type="binding site" evidence="6">
    <location>
        <begin position="207"/>
        <end position="210"/>
    </location>
    <ligand>
        <name>ATP</name>
        <dbReference type="ChEBI" id="CHEBI:30616"/>
    </ligand>
</feature>
<evidence type="ECO:0000256" key="6">
    <source>
        <dbReference type="HAMAP-Rule" id="MF_02207"/>
    </source>
</evidence>
<dbReference type="eggNOG" id="COG1077">
    <property type="taxonomic scope" value="Bacteria"/>
</dbReference>
<feature type="binding site" evidence="6">
    <location>
        <begin position="11"/>
        <end position="13"/>
    </location>
    <ligand>
        <name>ATP</name>
        <dbReference type="ChEBI" id="CHEBI:30616"/>
    </ligand>
</feature>
<comment type="similarity">
    <text evidence="5 6">Belongs to the FtsA/MreB family.</text>
</comment>
<reference evidence="8" key="1">
    <citation type="submission" date="2008-08" db="EMBL/GenBank/DDBJ databases">
        <title>The complete genome sequence of Coprothermobacter proteolyticus strain ATCC 5245 / DSM 5265 / BT.</title>
        <authorList>
            <person name="Dodson R.J."/>
            <person name="Durkin A.S."/>
            <person name="Wu M."/>
            <person name="Eisen J."/>
            <person name="Sutton G."/>
        </authorList>
    </citation>
    <scope>NUCLEOTIDE SEQUENCE [LARGE SCALE GENOMIC DNA]</scope>
    <source>
        <strain evidence="8">ATCC 35245 / DSM 5265 / OCM 4 / BT</strain>
    </source>
</reference>
<evidence type="ECO:0000313" key="7">
    <source>
        <dbReference type="EMBL" id="ACI18055.1"/>
    </source>
</evidence>
<comment type="subcellular location">
    <subcellularLocation>
        <location evidence="6">Cytoplasm</location>
    </subcellularLocation>
    <text evidence="6">Membrane-associated.</text>
</comment>
<dbReference type="SUPFAM" id="SSF53067">
    <property type="entry name" value="Actin-like ATPase domain"/>
    <property type="match status" value="2"/>
</dbReference>